<feature type="coiled-coil region" evidence="7">
    <location>
        <begin position="306"/>
        <end position="333"/>
    </location>
</feature>
<reference evidence="12 13" key="1">
    <citation type="submission" date="2019-07" db="EMBL/GenBank/DDBJ databases">
        <title>Whole genome shotgun sequence of Sporosarcina luteola NBRC 105378.</title>
        <authorList>
            <person name="Hosoyama A."/>
            <person name="Uohara A."/>
            <person name="Ohji S."/>
            <person name="Ichikawa N."/>
        </authorList>
    </citation>
    <scope>NUCLEOTIDE SEQUENCE [LARGE SCALE GENOMIC DNA]</scope>
    <source>
        <strain evidence="12 13">NBRC 105378</strain>
    </source>
</reference>
<feature type="region of interest" description="Disordered" evidence="8">
    <location>
        <begin position="523"/>
        <end position="543"/>
    </location>
</feature>
<dbReference type="InterPro" id="IPR003660">
    <property type="entry name" value="HAMP_dom"/>
</dbReference>
<dbReference type="PANTHER" id="PTHR32089">
    <property type="entry name" value="METHYL-ACCEPTING CHEMOTAXIS PROTEIN MCPB"/>
    <property type="match status" value="1"/>
</dbReference>
<dbReference type="AlphaFoldDB" id="A0A511Z506"/>
<evidence type="ECO:0000256" key="6">
    <source>
        <dbReference type="PROSITE-ProRule" id="PRU00284"/>
    </source>
</evidence>
<keyword evidence="7" id="KW-0175">Coiled coil</keyword>
<keyword evidence="2" id="KW-1003">Cell membrane</keyword>
<dbReference type="CDD" id="cd11386">
    <property type="entry name" value="MCP_signal"/>
    <property type="match status" value="1"/>
</dbReference>
<proteinExistence type="inferred from homology"/>
<feature type="domain" description="Methyl-accepting transducer" evidence="10">
    <location>
        <begin position="277"/>
        <end position="513"/>
    </location>
</feature>
<protein>
    <submittedName>
        <fullName evidence="12">Putative sensory transducer protein YvaQ</fullName>
    </submittedName>
</protein>
<dbReference type="SUPFAM" id="SSF58104">
    <property type="entry name" value="Methyl-accepting chemotaxis protein (MCP) signaling domain"/>
    <property type="match status" value="1"/>
</dbReference>
<name>A0A511Z506_9BACL</name>
<dbReference type="GO" id="GO:0005886">
    <property type="term" value="C:plasma membrane"/>
    <property type="evidence" value="ECO:0007669"/>
    <property type="project" value="UniProtKB-SubCell"/>
</dbReference>
<keyword evidence="13" id="KW-1185">Reference proteome</keyword>
<dbReference type="RefSeq" id="WP_170232582.1">
    <property type="nucleotide sequence ID" value="NZ_BJYL01000011.1"/>
</dbReference>
<evidence type="ECO:0000313" key="13">
    <source>
        <dbReference type="Proteomes" id="UP000321901"/>
    </source>
</evidence>
<evidence type="ECO:0000256" key="9">
    <source>
        <dbReference type="SAM" id="Phobius"/>
    </source>
</evidence>
<dbReference type="SMART" id="SM00304">
    <property type="entry name" value="HAMP"/>
    <property type="match status" value="1"/>
</dbReference>
<evidence type="ECO:0000256" key="5">
    <source>
        <dbReference type="ARBA" id="ARBA00029447"/>
    </source>
</evidence>
<dbReference type="PROSITE" id="PS50111">
    <property type="entry name" value="CHEMOTAXIS_TRANSDUC_2"/>
    <property type="match status" value="1"/>
</dbReference>
<dbReference type="Pfam" id="PF00015">
    <property type="entry name" value="MCPsignal"/>
    <property type="match status" value="1"/>
</dbReference>
<dbReference type="InterPro" id="IPR004089">
    <property type="entry name" value="MCPsignal_dom"/>
</dbReference>
<evidence type="ECO:0000256" key="4">
    <source>
        <dbReference type="ARBA" id="ARBA00023224"/>
    </source>
</evidence>
<dbReference type="Proteomes" id="UP000321901">
    <property type="component" value="Unassembled WGS sequence"/>
</dbReference>
<dbReference type="CDD" id="cd06225">
    <property type="entry name" value="HAMP"/>
    <property type="match status" value="1"/>
</dbReference>
<dbReference type="EMBL" id="BJYL01000011">
    <property type="protein sequence ID" value="GEN82525.1"/>
    <property type="molecule type" value="Genomic_DNA"/>
</dbReference>
<keyword evidence="9" id="KW-0812">Transmembrane</keyword>
<dbReference type="SMART" id="SM00283">
    <property type="entry name" value="MA"/>
    <property type="match status" value="1"/>
</dbReference>
<evidence type="ECO:0000256" key="7">
    <source>
        <dbReference type="SAM" id="Coils"/>
    </source>
</evidence>
<evidence type="ECO:0000256" key="1">
    <source>
        <dbReference type="ARBA" id="ARBA00004236"/>
    </source>
</evidence>
<evidence type="ECO:0000256" key="8">
    <source>
        <dbReference type="SAM" id="MobiDB-lite"/>
    </source>
</evidence>
<evidence type="ECO:0000259" key="10">
    <source>
        <dbReference type="PROSITE" id="PS50111"/>
    </source>
</evidence>
<dbReference type="GO" id="GO:0007165">
    <property type="term" value="P:signal transduction"/>
    <property type="evidence" value="ECO:0007669"/>
    <property type="project" value="UniProtKB-KW"/>
</dbReference>
<keyword evidence="4 6" id="KW-0807">Transducer</keyword>
<keyword evidence="9" id="KW-1133">Transmembrane helix</keyword>
<evidence type="ECO:0000256" key="3">
    <source>
        <dbReference type="ARBA" id="ARBA00023136"/>
    </source>
</evidence>
<dbReference type="Gene3D" id="6.10.340.10">
    <property type="match status" value="1"/>
</dbReference>
<feature type="domain" description="HAMP" evidence="11">
    <location>
        <begin position="205"/>
        <end position="258"/>
    </location>
</feature>
<organism evidence="12 13">
    <name type="scientific">Sporosarcina luteola</name>
    <dbReference type="NCBI Taxonomy" id="582850"/>
    <lineage>
        <taxon>Bacteria</taxon>
        <taxon>Bacillati</taxon>
        <taxon>Bacillota</taxon>
        <taxon>Bacilli</taxon>
        <taxon>Bacillales</taxon>
        <taxon>Caryophanaceae</taxon>
        <taxon>Sporosarcina</taxon>
    </lineage>
</organism>
<comment type="similarity">
    <text evidence="5">Belongs to the methyl-accepting chemotaxis (MCP) protein family.</text>
</comment>
<dbReference type="PROSITE" id="PS50885">
    <property type="entry name" value="HAMP"/>
    <property type="match status" value="1"/>
</dbReference>
<dbReference type="Gene3D" id="1.10.287.950">
    <property type="entry name" value="Methyl-accepting chemotaxis protein"/>
    <property type="match status" value="1"/>
</dbReference>
<keyword evidence="3 9" id="KW-0472">Membrane</keyword>
<dbReference type="Pfam" id="PF00672">
    <property type="entry name" value="HAMP"/>
    <property type="match status" value="1"/>
</dbReference>
<sequence>MKQKGFKSIRSKLLVSFSIVVLLSIGLGVFNAISISKINNTTDSIVNFEVPLLNADQKLATSLANRIGAARAYILFGDLKFKEQFHEFTEESKELEETAKMLGASEDFEKLLDKTVQWRESMISDVFDAYDEGNHGKARRNLQDLAIIGNELREGYQSFADRREDITNSKGQEIVESGSNMFITGIIVTAFVVIGSIIAAIFTSNLITRPIRRVMNRMKLIANGDLSEEPLAIYSRDEVGQLTEATNEMSSNTRALLNQISNVSELVTAQSEELTQSSSEVNAASEQIAVTMQELSSGVESQADSASELSAVIESFTEKVEEANQKGEEIQLASREVLEKTNVGTRLMDMSSEQMGKIDHIVHDSVIKIQGLDKQSQEISQLVDVIKEIADQTNLLALNAAIEAARAGEHGKGFAVVAEEVKKLAEQVSISVTDITGIVNTMQEESGSVATSLQEGYVEVEKGTKQLQETNKTFSEIRDAIQEVVSHISVVSGNLSDIAANSEEISSSVEEIAAISEQTAAGVQQTSASSQQTSSSMEEVAGSSSQLAQLAEDLNEHVRRFTI</sequence>
<accession>A0A511Z506</accession>
<feature type="transmembrane region" description="Helical" evidence="9">
    <location>
        <begin position="182"/>
        <end position="208"/>
    </location>
</feature>
<dbReference type="PANTHER" id="PTHR32089:SF112">
    <property type="entry name" value="LYSOZYME-LIKE PROTEIN-RELATED"/>
    <property type="match status" value="1"/>
</dbReference>
<comment type="caution">
    <text evidence="12">The sequence shown here is derived from an EMBL/GenBank/DDBJ whole genome shotgun (WGS) entry which is preliminary data.</text>
</comment>
<gene>
    <name evidence="12" type="primary">yvaQ</name>
    <name evidence="12" type="ORF">SLU01_08370</name>
</gene>
<comment type="subcellular location">
    <subcellularLocation>
        <location evidence="1">Cell membrane</location>
    </subcellularLocation>
</comment>
<evidence type="ECO:0000313" key="12">
    <source>
        <dbReference type="EMBL" id="GEN82525.1"/>
    </source>
</evidence>
<evidence type="ECO:0000256" key="2">
    <source>
        <dbReference type="ARBA" id="ARBA00022475"/>
    </source>
</evidence>
<evidence type="ECO:0000259" key="11">
    <source>
        <dbReference type="PROSITE" id="PS50885"/>
    </source>
</evidence>